<organism evidence="3 4">
    <name type="scientific">Fibrisoma limi BUZ 3</name>
    <dbReference type="NCBI Taxonomy" id="1185876"/>
    <lineage>
        <taxon>Bacteria</taxon>
        <taxon>Pseudomonadati</taxon>
        <taxon>Bacteroidota</taxon>
        <taxon>Cytophagia</taxon>
        <taxon>Cytophagales</taxon>
        <taxon>Spirosomataceae</taxon>
        <taxon>Fibrisoma</taxon>
    </lineage>
</organism>
<evidence type="ECO:0000313" key="4">
    <source>
        <dbReference type="Proteomes" id="UP000009309"/>
    </source>
</evidence>
<dbReference type="Pfam" id="PF12771">
    <property type="entry name" value="SusD-like_2"/>
    <property type="match status" value="1"/>
</dbReference>
<dbReference type="InterPro" id="IPR011990">
    <property type="entry name" value="TPR-like_helical_dom_sf"/>
</dbReference>
<dbReference type="Proteomes" id="UP000009309">
    <property type="component" value="Unassembled WGS sequence"/>
</dbReference>
<dbReference type="InterPro" id="IPR041662">
    <property type="entry name" value="SusD-like_2"/>
</dbReference>
<reference evidence="3 4" key="1">
    <citation type="journal article" date="2012" name="J. Bacteriol.">
        <title>Genome Sequence of the Filamentous Bacterium Fibrisoma limi BUZ 3T.</title>
        <authorList>
            <person name="Filippini M."/>
            <person name="Qi W."/>
            <person name="Jaenicke S."/>
            <person name="Goesmann A."/>
            <person name="Smits T.H."/>
            <person name="Bagheri H.C."/>
        </authorList>
    </citation>
    <scope>NUCLEOTIDE SEQUENCE [LARGE SCALE GENOMIC DNA]</scope>
    <source>
        <strain evidence="4">BUZ 3T</strain>
    </source>
</reference>
<dbReference type="EMBL" id="CAIT01000004">
    <property type="protein sequence ID" value="CCH51234.1"/>
    <property type="molecule type" value="Genomic_DNA"/>
</dbReference>
<evidence type="ECO:0000313" key="3">
    <source>
        <dbReference type="EMBL" id="CCH51234.1"/>
    </source>
</evidence>
<comment type="caution">
    <text evidence="3">The sequence shown here is derived from an EMBL/GenBank/DDBJ whole genome shotgun (WGS) entry which is preliminary data.</text>
</comment>
<evidence type="ECO:0000256" key="2">
    <source>
        <dbReference type="SAM" id="SignalP"/>
    </source>
</evidence>
<keyword evidence="2" id="KW-0732">Signal</keyword>
<dbReference type="PROSITE" id="PS51257">
    <property type="entry name" value="PROKAR_LIPOPROTEIN"/>
    <property type="match status" value="1"/>
</dbReference>
<dbReference type="Gene3D" id="1.25.40.390">
    <property type="match status" value="1"/>
</dbReference>
<dbReference type="SUPFAM" id="SSF48452">
    <property type="entry name" value="TPR-like"/>
    <property type="match status" value="1"/>
</dbReference>
<feature type="signal peptide" evidence="2">
    <location>
        <begin position="1"/>
        <end position="28"/>
    </location>
</feature>
<evidence type="ECO:0000256" key="1">
    <source>
        <dbReference type="SAM" id="MobiDB-lite"/>
    </source>
</evidence>
<dbReference type="eggNOG" id="COG0521">
    <property type="taxonomic scope" value="Bacteria"/>
</dbReference>
<dbReference type="AlphaFoldDB" id="I2GBG0"/>
<name>I2GBG0_9BACT</name>
<feature type="region of interest" description="Disordered" evidence="1">
    <location>
        <begin position="263"/>
        <end position="282"/>
    </location>
</feature>
<evidence type="ECO:0008006" key="5">
    <source>
        <dbReference type="Google" id="ProtNLM"/>
    </source>
</evidence>
<gene>
    <name evidence="3" type="ORF">BN8_00149</name>
</gene>
<dbReference type="STRING" id="1185876.BN8_00149"/>
<proteinExistence type="predicted"/>
<sequence>MKTIQYSPKNVLLTLLLLLCVSIGCDQGFEEMNVNPNAYTEPVVGNLFTYSLIRTAGTGTPDRNRTNIKYFAGVVQYMASLGTNWAGDKYVESGQFGDFFETAYSVHLKELQEVLAATENKPDQVNLNAIANIWRIYALHRVTDAYGDVPYTEAGQGYLNKTYKPKYDKQSDIYPAMLSGLEKAIGQLDPAKPSFGVSDVVFQGNVAKWKTFANSLMLRLAMRLTKVDVKAAETWAKKAIAGGVMTSNADIAKLNHVAGNGNTQNWDSSELKRESFPESNRGKGPVKLAKTLIDMLQARNDPRLPFYATLWEGNILSIQNEKLPTTTNPRLQKGLPNGYDANTIKQVIPNWSNDMLVDYSEPNTGTIASLNAPTVFQSYAEVAFLRAEASLRGWDASPAEDHYKKGITASMQSTTLFPGNVVISQSAINEYLTAQPLNASTFEGKMEQIHNQFYLAHFMWMDNFEAWSNWRRTGYPKLSPITYPGNFTGGAPLVRMRYPISETSLNKENYEAAIARQGPDLYTTPVWWDKR</sequence>
<dbReference type="OrthoDB" id="843771at2"/>
<keyword evidence="4" id="KW-1185">Reference proteome</keyword>
<accession>I2GBG0</accession>
<feature type="chain" id="PRO_5003658714" description="Lipoprotein" evidence="2">
    <location>
        <begin position="29"/>
        <end position="531"/>
    </location>
</feature>
<protein>
    <recommendedName>
        <fullName evidence="5">Lipoprotein</fullName>
    </recommendedName>
</protein>
<dbReference type="RefSeq" id="WP_009279822.1">
    <property type="nucleotide sequence ID" value="NZ_CAIT01000004.1"/>
</dbReference>